<organism evidence="3 4">
    <name type="scientific">Micromonospora polyrhachis</name>
    <dbReference type="NCBI Taxonomy" id="1282883"/>
    <lineage>
        <taxon>Bacteria</taxon>
        <taxon>Bacillati</taxon>
        <taxon>Actinomycetota</taxon>
        <taxon>Actinomycetes</taxon>
        <taxon>Micromonosporales</taxon>
        <taxon>Micromonosporaceae</taxon>
        <taxon>Micromonospora</taxon>
    </lineage>
</organism>
<gene>
    <name evidence="3" type="ORF">FHR38_000551</name>
</gene>
<reference evidence="3 4" key="1">
    <citation type="submission" date="2020-08" db="EMBL/GenBank/DDBJ databases">
        <title>Sequencing the genomes of 1000 actinobacteria strains.</title>
        <authorList>
            <person name="Klenk H.-P."/>
        </authorList>
    </citation>
    <scope>NUCLEOTIDE SEQUENCE [LARGE SCALE GENOMIC DNA]</scope>
    <source>
        <strain evidence="3 4">DSM 45886</strain>
    </source>
</reference>
<protein>
    <recommendedName>
        <fullName evidence="2">Glyoxalase-like domain-containing protein</fullName>
    </recommendedName>
</protein>
<dbReference type="EMBL" id="JACHJW010000001">
    <property type="protein sequence ID" value="MBB4956818.1"/>
    <property type="molecule type" value="Genomic_DNA"/>
</dbReference>
<comment type="caution">
    <text evidence="3">The sequence shown here is derived from an EMBL/GenBank/DDBJ whole genome shotgun (WGS) entry which is preliminary data.</text>
</comment>
<keyword evidence="4" id="KW-1185">Reference proteome</keyword>
<evidence type="ECO:0000313" key="3">
    <source>
        <dbReference type="EMBL" id="MBB4956818.1"/>
    </source>
</evidence>
<dbReference type="CDD" id="cd06587">
    <property type="entry name" value="VOC"/>
    <property type="match status" value="1"/>
</dbReference>
<accession>A0A7W7SL57</accession>
<sequence>MPTNGSRDDEVERLKGLDATEYEDHRKPDGTGWVTMADPEGNLFCVERSATERV</sequence>
<dbReference type="Proteomes" id="UP000578819">
    <property type="component" value="Unassembled WGS sequence"/>
</dbReference>
<feature type="compositionally biased region" description="Basic and acidic residues" evidence="1">
    <location>
        <begin position="1"/>
        <end position="29"/>
    </location>
</feature>
<feature type="region of interest" description="Disordered" evidence="1">
    <location>
        <begin position="1"/>
        <end position="35"/>
    </location>
</feature>
<dbReference type="AlphaFoldDB" id="A0A7W7SL57"/>
<dbReference type="SUPFAM" id="SSF54593">
    <property type="entry name" value="Glyoxalase/Bleomycin resistance protein/Dihydroxybiphenyl dioxygenase"/>
    <property type="match status" value="1"/>
</dbReference>
<evidence type="ECO:0000313" key="4">
    <source>
        <dbReference type="Proteomes" id="UP000578819"/>
    </source>
</evidence>
<feature type="domain" description="Glyoxalase-like" evidence="2">
    <location>
        <begin position="6"/>
        <end position="46"/>
    </location>
</feature>
<evidence type="ECO:0000259" key="2">
    <source>
        <dbReference type="Pfam" id="PF18029"/>
    </source>
</evidence>
<proteinExistence type="predicted"/>
<dbReference type="InterPro" id="IPR041581">
    <property type="entry name" value="Glyoxalase_6"/>
</dbReference>
<dbReference type="InterPro" id="IPR029068">
    <property type="entry name" value="Glyas_Bleomycin-R_OHBP_Dase"/>
</dbReference>
<dbReference type="Gene3D" id="3.10.180.10">
    <property type="entry name" value="2,3-Dihydroxybiphenyl 1,2-Dioxygenase, domain 1"/>
    <property type="match status" value="1"/>
</dbReference>
<evidence type="ECO:0000256" key="1">
    <source>
        <dbReference type="SAM" id="MobiDB-lite"/>
    </source>
</evidence>
<name>A0A7W7SL57_9ACTN</name>
<dbReference type="Pfam" id="PF18029">
    <property type="entry name" value="Glyoxalase_6"/>
    <property type="match status" value="1"/>
</dbReference>